<sequence>MTQKKSARRPDPAKAGPGGVGREATPGLVPQIQDHIGRQLRAVYEDVLNQPVPDRFKELMDKLDEKLGETE</sequence>
<dbReference type="RefSeq" id="WP_106336693.1">
    <property type="nucleotide sequence ID" value="NZ_PVZS01000009.1"/>
</dbReference>
<evidence type="ECO:0000313" key="3">
    <source>
        <dbReference type="EMBL" id="PSC05183.1"/>
    </source>
</evidence>
<dbReference type="AlphaFoldDB" id="A0A2T1HU38"/>
<name>A0A2T1HU38_9HYPH</name>
<dbReference type="InterPro" id="IPR041649">
    <property type="entry name" value="NepR"/>
</dbReference>
<dbReference type="Pfam" id="PF18557">
    <property type="entry name" value="NepR"/>
    <property type="match status" value="1"/>
</dbReference>
<protein>
    <recommendedName>
        <fullName evidence="2">Anti-sigma factor NepR domain-containing protein</fullName>
    </recommendedName>
</protein>
<comment type="caution">
    <text evidence="3">The sequence shown here is derived from an EMBL/GenBank/DDBJ whole genome shotgun (WGS) entry which is preliminary data.</text>
</comment>
<proteinExistence type="predicted"/>
<accession>A0A2T1HU38</accession>
<keyword evidence="4" id="KW-1185">Reference proteome</keyword>
<dbReference type="Proteomes" id="UP000239772">
    <property type="component" value="Unassembled WGS sequence"/>
</dbReference>
<feature type="domain" description="Anti-sigma factor NepR" evidence="2">
    <location>
        <begin position="33"/>
        <end position="66"/>
    </location>
</feature>
<evidence type="ECO:0000256" key="1">
    <source>
        <dbReference type="SAM" id="MobiDB-lite"/>
    </source>
</evidence>
<gene>
    <name evidence="3" type="ORF">SLNSH_10235</name>
</gene>
<evidence type="ECO:0000259" key="2">
    <source>
        <dbReference type="Pfam" id="PF18557"/>
    </source>
</evidence>
<dbReference type="OrthoDB" id="8454456at2"/>
<dbReference type="EMBL" id="PVZS01000009">
    <property type="protein sequence ID" value="PSC05183.1"/>
    <property type="molecule type" value="Genomic_DNA"/>
</dbReference>
<feature type="region of interest" description="Disordered" evidence="1">
    <location>
        <begin position="1"/>
        <end position="31"/>
    </location>
</feature>
<evidence type="ECO:0000313" key="4">
    <source>
        <dbReference type="Proteomes" id="UP000239772"/>
    </source>
</evidence>
<organism evidence="3 4">
    <name type="scientific">Alsobacter soli</name>
    <dbReference type="NCBI Taxonomy" id="2109933"/>
    <lineage>
        <taxon>Bacteria</taxon>
        <taxon>Pseudomonadati</taxon>
        <taxon>Pseudomonadota</taxon>
        <taxon>Alphaproteobacteria</taxon>
        <taxon>Hyphomicrobiales</taxon>
        <taxon>Alsobacteraceae</taxon>
        <taxon>Alsobacter</taxon>
    </lineage>
</organism>
<reference evidence="4" key="1">
    <citation type="submission" date="2018-03" db="EMBL/GenBank/DDBJ databases">
        <authorList>
            <person name="Sun L."/>
            <person name="Liu H."/>
            <person name="Chen W."/>
            <person name="Huang K."/>
            <person name="Liu W."/>
            <person name="Gao X."/>
        </authorList>
    </citation>
    <scope>NUCLEOTIDE SEQUENCE [LARGE SCALE GENOMIC DNA]</scope>
    <source>
        <strain evidence="4">SH9</strain>
    </source>
</reference>